<dbReference type="InterPro" id="IPR026881">
    <property type="entry name" value="WYL_dom"/>
</dbReference>
<reference evidence="4 5" key="1">
    <citation type="submission" date="2021-03" db="EMBL/GenBank/DDBJ databases">
        <title>Enterococcal diversity collection.</title>
        <authorList>
            <person name="Gilmore M.S."/>
            <person name="Schwartzman J."/>
            <person name="Van Tyne D."/>
            <person name="Martin M."/>
            <person name="Earl A.M."/>
            <person name="Manson A.L."/>
            <person name="Straub T."/>
            <person name="Salamzade R."/>
            <person name="Saavedra J."/>
            <person name="Lebreton F."/>
            <person name="Prichula J."/>
            <person name="Schaufler K."/>
            <person name="Gaca A."/>
            <person name="Sgardioli B."/>
            <person name="Wagenaar J."/>
            <person name="Strong T."/>
        </authorList>
    </citation>
    <scope>NUCLEOTIDE SEQUENCE [LARGE SCALE GENOMIC DNA]</scope>
    <source>
        <strain evidence="4 5">MJM16</strain>
    </source>
</reference>
<evidence type="ECO:0000259" key="3">
    <source>
        <dbReference type="Pfam" id="PF25583"/>
    </source>
</evidence>
<evidence type="ECO:0000313" key="4">
    <source>
        <dbReference type="EMBL" id="MBO0452249.1"/>
    </source>
</evidence>
<organism evidence="4 5">
    <name type="scientific">Candidatus Enterococcus murrayae</name>
    <dbReference type="NCBI Taxonomy" id="2815321"/>
    <lineage>
        <taxon>Bacteria</taxon>
        <taxon>Bacillati</taxon>
        <taxon>Bacillota</taxon>
        <taxon>Bacilli</taxon>
        <taxon>Lactobacillales</taxon>
        <taxon>Enterococcaceae</taxon>
        <taxon>Enterococcus</taxon>
    </lineage>
</organism>
<dbReference type="PIRSF" id="PIRSF016838">
    <property type="entry name" value="PafC"/>
    <property type="match status" value="1"/>
</dbReference>
<dbReference type="Pfam" id="PF08279">
    <property type="entry name" value="HTH_11"/>
    <property type="match status" value="1"/>
</dbReference>
<dbReference type="SUPFAM" id="SSF46785">
    <property type="entry name" value="Winged helix' DNA-binding domain"/>
    <property type="match status" value="1"/>
</dbReference>
<proteinExistence type="predicted"/>
<sequence>MNNGRLFGIIYHLLNAKRTTSSELATMFEVSDRTIFRDINALSSLGIPICAETGRNGGIYLMDHFVLDKVLFSKEEQESLLLALKGIKAIEPEKSEQAYSKLQSLFKLPEDNWLEVDFSPWYQENEGAQFDRLKSGILNRKKVAFEYISQSNQREKRVCNPLKLIFKSQTWYLQAFCLSRKDFRVFKISRMQSLKIMDETFTPMVVPEIAVPEREGERIELTLAFSKEILYRVFDDFDHQDITIQKDGSAIVTTQVTDQRWLIRQLLSYGKHLKILSPDSIKERMKHEIEEIRANYDF</sequence>
<evidence type="ECO:0000313" key="5">
    <source>
        <dbReference type="Proteomes" id="UP000664495"/>
    </source>
</evidence>
<dbReference type="InterPro" id="IPR057727">
    <property type="entry name" value="WCX_dom"/>
</dbReference>
<feature type="domain" description="WCX" evidence="3">
    <location>
        <begin position="217"/>
        <end position="292"/>
    </location>
</feature>
<evidence type="ECO:0000259" key="1">
    <source>
        <dbReference type="Pfam" id="PF08279"/>
    </source>
</evidence>
<dbReference type="EMBL" id="JAFLVR010000020">
    <property type="protein sequence ID" value="MBO0452249.1"/>
    <property type="molecule type" value="Genomic_DNA"/>
</dbReference>
<protein>
    <submittedName>
        <fullName evidence="4">YafY family transcriptional regulator</fullName>
    </submittedName>
</protein>
<dbReference type="PROSITE" id="PS52050">
    <property type="entry name" value="WYL"/>
    <property type="match status" value="1"/>
</dbReference>
<dbReference type="PANTHER" id="PTHR34580">
    <property type="match status" value="1"/>
</dbReference>
<dbReference type="InterPro" id="IPR013196">
    <property type="entry name" value="HTH_11"/>
</dbReference>
<dbReference type="InterPro" id="IPR028349">
    <property type="entry name" value="PafC-like"/>
</dbReference>
<evidence type="ECO:0000259" key="2">
    <source>
        <dbReference type="Pfam" id="PF13280"/>
    </source>
</evidence>
<accession>A0ABS3HH16</accession>
<name>A0ABS3HH16_9ENTE</name>
<comment type="caution">
    <text evidence="4">The sequence shown here is derived from an EMBL/GenBank/DDBJ whole genome shotgun (WGS) entry which is preliminary data.</text>
</comment>
<dbReference type="InterPro" id="IPR036388">
    <property type="entry name" value="WH-like_DNA-bd_sf"/>
</dbReference>
<dbReference type="Pfam" id="PF13280">
    <property type="entry name" value="WYL"/>
    <property type="match status" value="1"/>
</dbReference>
<dbReference type="InterPro" id="IPR051534">
    <property type="entry name" value="CBASS_pafABC_assoc_protein"/>
</dbReference>
<dbReference type="RefSeq" id="WP_207108026.1">
    <property type="nucleotide sequence ID" value="NZ_JAFLVR010000020.1"/>
</dbReference>
<dbReference type="Gene3D" id="1.10.10.10">
    <property type="entry name" value="Winged helix-like DNA-binding domain superfamily/Winged helix DNA-binding domain"/>
    <property type="match status" value="1"/>
</dbReference>
<dbReference type="Pfam" id="PF25583">
    <property type="entry name" value="WCX"/>
    <property type="match status" value="1"/>
</dbReference>
<dbReference type="InterPro" id="IPR036390">
    <property type="entry name" value="WH_DNA-bd_sf"/>
</dbReference>
<keyword evidence="5" id="KW-1185">Reference proteome</keyword>
<feature type="domain" description="WYL" evidence="2">
    <location>
        <begin position="130"/>
        <end position="196"/>
    </location>
</feature>
<gene>
    <name evidence="4" type="ORF">JZO85_08215</name>
</gene>
<feature type="domain" description="Helix-turn-helix type 11" evidence="1">
    <location>
        <begin position="5"/>
        <end position="58"/>
    </location>
</feature>
<dbReference type="PANTHER" id="PTHR34580:SF1">
    <property type="entry name" value="PROTEIN PAFC"/>
    <property type="match status" value="1"/>
</dbReference>
<dbReference type="Proteomes" id="UP000664495">
    <property type="component" value="Unassembled WGS sequence"/>
</dbReference>